<evidence type="ECO:0000256" key="1">
    <source>
        <dbReference type="SAM" id="Coils"/>
    </source>
</evidence>
<keyword evidence="4" id="KW-1185">Reference proteome</keyword>
<organism evidence="3 4">
    <name type="scientific">Duganella fentianensis</name>
    <dbReference type="NCBI Taxonomy" id="2692177"/>
    <lineage>
        <taxon>Bacteria</taxon>
        <taxon>Pseudomonadati</taxon>
        <taxon>Pseudomonadota</taxon>
        <taxon>Betaproteobacteria</taxon>
        <taxon>Burkholderiales</taxon>
        <taxon>Oxalobacteraceae</taxon>
        <taxon>Telluria group</taxon>
        <taxon>Duganella</taxon>
    </lineage>
</organism>
<evidence type="ECO:0000313" key="4">
    <source>
        <dbReference type="Proteomes" id="UP000444316"/>
    </source>
</evidence>
<proteinExistence type="predicted"/>
<dbReference type="Proteomes" id="UP000444316">
    <property type="component" value="Unassembled WGS sequence"/>
</dbReference>
<feature type="compositionally biased region" description="Polar residues" evidence="2">
    <location>
        <begin position="472"/>
        <end position="489"/>
    </location>
</feature>
<evidence type="ECO:0000313" key="3">
    <source>
        <dbReference type="EMBL" id="MYN45931.1"/>
    </source>
</evidence>
<feature type="region of interest" description="Disordered" evidence="2">
    <location>
        <begin position="262"/>
        <end position="286"/>
    </location>
</feature>
<keyword evidence="1" id="KW-0175">Coiled coil</keyword>
<protein>
    <submittedName>
        <fullName evidence="3">Uncharacterized protein</fullName>
    </submittedName>
</protein>
<reference evidence="3" key="1">
    <citation type="submission" date="2019-12" db="EMBL/GenBank/DDBJ databases">
        <title>Novel species isolated from a subtropical stream in China.</title>
        <authorList>
            <person name="Lu H."/>
        </authorList>
    </citation>
    <scope>NUCLEOTIDE SEQUENCE [LARGE SCALE GENOMIC DNA]</scope>
    <source>
        <strain evidence="3">FT93W</strain>
    </source>
</reference>
<dbReference type="AlphaFoldDB" id="A0A845I2K1"/>
<comment type="caution">
    <text evidence="3">The sequence shown here is derived from an EMBL/GenBank/DDBJ whole genome shotgun (WGS) entry which is preliminary data.</text>
</comment>
<sequence>MGLLDTLGNLTPEQTQGLLGFSASMLQAGGPSLKPTSFGQAFGNSILGFQNAYDAAIDKKQERDMLNERMQMLKLQEQRAQQQFEIRRDAYGQLMGKGTEAQPQPSVANIQLGSVPMQSRPGQPLISNGSPVGGSAPSLNALRAAAIADVPGAKELFEIYKYENEPQKLESGSTYRDRLTGVERYMPKLDNGITVGPDGVAAVMPGYDKSNAQIKGAETAAQEESKAKYDLVNPSSYPSIGGVPVNGSISRLNLLNQLKGPAAPASTPDTYQPVAKPAAPWDRVVSPAERDQVRARTYDASRKALDDLRAEVSKGREVMTDLNRFGALNQNTGTGGLVDRIGFLPTVDSDKREMDAIQARLAPSARPAGSGSSSDKDMALFLSALPGTDKPGDVNKAIRVQFEKKLKDKESELRFKEQYLIDNGHLDGADKAYEQSRETAGFDPSKLTPEQRAYMQRENPKAYADGIEAFNNRPSRQNPSLQPSTAQANQKVATLADIVATARASGKTTAQVTADLKAQGYKIGGK</sequence>
<evidence type="ECO:0000256" key="2">
    <source>
        <dbReference type="SAM" id="MobiDB-lite"/>
    </source>
</evidence>
<feature type="coiled-coil region" evidence="1">
    <location>
        <begin position="56"/>
        <end position="83"/>
    </location>
</feature>
<feature type="region of interest" description="Disordered" evidence="2">
    <location>
        <begin position="470"/>
        <end position="489"/>
    </location>
</feature>
<accession>A0A845I2K1</accession>
<dbReference type="EMBL" id="WWCL01000002">
    <property type="protein sequence ID" value="MYN45931.1"/>
    <property type="molecule type" value="Genomic_DNA"/>
</dbReference>
<name>A0A845I2K1_9BURK</name>
<gene>
    <name evidence="3" type="ORF">GTP23_12820</name>
</gene>
<dbReference type="RefSeq" id="WP_161035468.1">
    <property type="nucleotide sequence ID" value="NZ_WWCL01000002.1"/>
</dbReference>